<reference evidence="15 16" key="1">
    <citation type="submission" date="2019-07" db="EMBL/GenBank/DDBJ databases">
        <title>Whole genome shotgun sequence of Sporosarcina luteola NBRC 105378.</title>
        <authorList>
            <person name="Hosoyama A."/>
            <person name="Uohara A."/>
            <person name="Ohji S."/>
            <person name="Ichikawa N."/>
        </authorList>
    </citation>
    <scope>NUCLEOTIDE SEQUENCE [LARGE SCALE GENOMIC DNA]</scope>
    <source>
        <strain evidence="15 16">NBRC 105378</strain>
    </source>
</reference>
<dbReference type="InterPro" id="IPR011006">
    <property type="entry name" value="CheY-like_superfamily"/>
</dbReference>
<dbReference type="SMART" id="SM00388">
    <property type="entry name" value="HisKA"/>
    <property type="match status" value="1"/>
</dbReference>
<dbReference type="RefSeq" id="WP_170232572.1">
    <property type="nucleotide sequence ID" value="NZ_BJYL01000008.1"/>
</dbReference>
<evidence type="ECO:0000256" key="5">
    <source>
        <dbReference type="ARBA" id="ARBA00022679"/>
    </source>
</evidence>
<dbReference type="Pfam" id="PF00512">
    <property type="entry name" value="HisKA"/>
    <property type="match status" value="1"/>
</dbReference>
<dbReference type="InterPro" id="IPR011623">
    <property type="entry name" value="7TMR_DISM_rcpt_extracell_dom1"/>
</dbReference>
<dbReference type="FunFam" id="3.30.565.10:FF:000010">
    <property type="entry name" value="Sensor histidine kinase RcsC"/>
    <property type="match status" value="1"/>
</dbReference>
<dbReference type="SUPFAM" id="SSF55874">
    <property type="entry name" value="ATPase domain of HSP90 chaperone/DNA topoisomerase II/histidine kinase"/>
    <property type="match status" value="2"/>
</dbReference>
<keyword evidence="9" id="KW-0902">Two-component regulatory system</keyword>
<evidence type="ECO:0000259" key="13">
    <source>
        <dbReference type="PROSITE" id="PS50109"/>
    </source>
</evidence>
<evidence type="ECO:0000256" key="4">
    <source>
        <dbReference type="ARBA" id="ARBA00022553"/>
    </source>
</evidence>
<dbReference type="GO" id="GO:0005524">
    <property type="term" value="F:ATP binding"/>
    <property type="evidence" value="ECO:0007669"/>
    <property type="project" value="UniProtKB-KW"/>
</dbReference>
<evidence type="ECO:0000256" key="3">
    <source>
        <dbReference type="ARBA" id="ARBA00012438"/>
    </source>
</evidence>
<comment type="similarity">
    <text evidence="2">In the N-terminal section; belongs to the phytochrome family.</text>
</comment>
<dbReference type="Pfam" id="PF00072">
    <property type="entry name" value="Response_reg"/>
    <property type="match status" value="1"/>
</dbReference>
<keyword evidence="7" id="KW-0418">Kinase</keyword>
<dbReference type="GO" id="GO:0005886">
    <property type="term" value="C:plasma membrane"/>
    <property type="evidence" value="ECO:0007669"/>
    <property type="project" value="TreeGrafter"/>
</dbReference>
<dbReference type="InterPro" id="IPR036890">
    <property type="entry name" value="HATPase_C_sf"/>
</dbReference>
<evidence type="ECO:0000313" key="16">
    <source>
        <dbReference type="Proteomes" id="UP000321901"/>
    </source>
</evidence>
<keyword evidence="5" id="KW-0808">Transferase</keyword>
<name>A0A511Z4P9_9BACL</name>
<evidence type="ECO:0000256" key="8">
    <source>
        <dbReference type="ARBA" id="ARBA00022840"/>
    </source>
</evidence>
<dbReference type="Gene3D" id="3.40.50.2300">
    <property type="match status" value="1"/>
</dbReference>
<keyword evidence="8" id="KW-0067">ATP-binding</keyword>
<evidence type="ECO:0000256" key="7">
    <source>
        <dbReference type="ARBA" id="ARBA00022777"/>
    </source>
</evidence>
<dbReference type="GO" id="GO:0009927">
    <property type="term" value="F:histidine phosphotransfer kinase activity"/>
    <property type="evidence" value="ECO:0007669"/>
    <property type="project" value="TreeGrafter"/>
</dbReference>
<dbReference type="InterPro" id="IPR004358">
    <property type="entry name" value="Sig_transdc_His_kin-like_C"/>
</dbReference>
<keyword evidence="12" id="KW-0472">Membrane</keyword>
<dbReference type="SMART" id="SM00387">
    <property type="entry name" value="HATPase_c"/>
    <property type="match status" value="2"/>
</dbReference>
<dbReference type="SUPFAM" id="SSF47384">
    <property type="entry name" value="Homodimeric domain of signal transducing histidine kinase"/>
    <property type="match status" value="1"/>
</dbReference>
<dbReference type="PRINTS" id="PR00344">
    <property type="entry name" value="BCTRLSENSOR"/>
</dbReference>
<evidence type="ECO:0000256" key="6">
    <source>
        <dbReference type="ARBA" id="ARBA00022741"/>
    </source>
</evidence>
<sequence>MNMNRRKIIILTTCFLITLVGLRFLWATLYYDKNLPQAEGGVLDLRGVDFADDSIQLVGEWMFDPWSLENTERQDDTPAYITVPGKWRESLSNPPAGNDMSFLYGTYHLRILLDEKHKNEPYTFYVKDIRTASAIYINGEKVMEQGKVATKESDFVPKVKPFKISFQSDVQVIDLSIQVADTGPSKKSGMQKPIQFGFVSAVEKSQTVALMSQLLSVSILLLHFVFAIIIYIGFSRRSELLYLAVVFGSAALSILLDDERILLYLFPTIEQFWWIKLAHFSYTTSIIFLVLFFRKLLEGTLKTTSLLSYLYKLLFIVYLVYIFVLLLDIRPISGNLFSLIFIVGPILIPFSLLKIVSKGTSGSIYLLFATISIAFNIVCAYFNTIGLVVLPYYPFNMIIAVICFAVFWFKQFFQATEESKALAEKLQRVDQKKDEFLANTSHELRNPLHGIMNISQTIYETESDHLSVESKRNMETLISVSKRMSYILNDLLDIQHLKEGGIELHKKDVDLSAVVASVVDMMRLMTEGKDISFVINISEDFPCLRADENRLFQIVFNLIHNAVKYSERGEITISVEMEGKMARVSVKDTGIGIDEETLHSIFLPYEQADSSMTAMGGGLGLGLSICEQLVSLHGGKLEVQSVVDQGSTFSFTIPLGNERKELKTERPMVNQLTAPRLEIAAGSEREGLPRILVVDDDPLNLTIVERILKASQFEVTTCTSGTEALVLLNKGKWDLVLTDVMMPKMSGYELTEKIRERFTMAELPVMMLTARSQSEDIQTGFHYGANDYIIKPVAKKELVVRVKALTDLGKSMSDRVIMEAAWLQAQIQPHFLFNTLNTIAALSEEDPEKMMKLINEFGNYLNASFTTQNLSELVPLKKELELVRSYVFIEKERFGERLQVEWQVDVNSNVLVPPLAIQTLVENAINHGVLCLPGGGTVKVSVMELDGAVEISIADDGMGMDPEKVCKLLSEAGERNKGIGLLNTDKRLRQLFGRGLRITSELNVGTTVSFTVPK</sequence>
<dbReference type="Pfam" id="PF07695">
    <property type="entry name" value="7TMR-DISM_7TM"/>
    <property type="match status" value="1"/>
</dbReference>
<comment type="catalytic activity">
    <reaction evidence="1">
        <text>ATP + protein L-histidine = ADP + protein N-phospho-L-histidine.</text>
        <dbReference type="EC" id="2.7.13.3"/>
    </reaction>
</comment>
<evidence type="ECO:0000313" key="15">
    <source>
        <dbReference type="EMBL" id="GEN82428.1"/>
    </source>
</evidence>
<dbReference type="EC" id="2.7.13.3" evidence="3"/>
<dbReference type="CDD" id="cd00082">
    <property type="entry name" value="HisKA"/>
    <property type="match status" value="1"/>
</dbReference>
<dbReference type="GO" id="GO:0000155">
    <property type="term" value="F:phosphorelay sensor kinase activity"/>
    <property type="evidence" value="ECO:0007669"/>
    <property type="project" value="InterPro"/>
</dbReference>
<keyword evidence="16" id="KW-1185">Reference proteome</keyword>
<comment type="caution">
    <text evidence="15">The sequence shown here is derived from an EMBL/GenBank/DDBJ whole genome shotgun (WGS) entry which is preliminary data.</text>
</comment>
<dbReference type="Pfam" id="PF06580">
    <property type="entry name" value="His_kinase"/>
    <property type="match status" value="1"/>
</dbReference>
<feature type="transmembrane region" description="Helical" evidence="12">
    <location>
        <begin position="214"/>
        <end position="233"/>
    </location>
</feature>
<dbReference type="Proteomes" id="UP000321901">
    <property type="component" value="Unassembled WGS sequence"/>
</dbReference>
<feature type="modified residue" description="4-aspartylphosphate" evidence="11">
    <location>
        <position position="739"/>
    </location>
</feature>
<accession>A0A511Z4P9</accession>
<dbReference type="InterPro" id="IPR001789">
    <property type="entry name" value="Sig_transdc_resp-reg_receiver"/>
</dbReference>
<feature type="domain" description="Histidine kinase" evidence="13">
    <location>
        <begin position="827"/>
        <end position="1014"/>
    </location>
</feature>
<organism evidence="15 16">
    <name type="scientific">Sporosarcina luteola</name>
    <dbReference type="NCBI Taxonomy" id="582850"/>
    <lineage>
        <taxon>Bacteria</taxon>
        <taxon>Bacillati</taxon>
        <taxon>Bacillota</taxon>
        <taxon>Bacilli</taxon>
        <taxon>Bacillales</taxon>
        <taxon>Caryophanaceae</taxon>
        <taxon>Sporosarcina</taxon>
    </lineage>
</organism>
<evidence type="ECO:0000259" key="14">
    <source>
        <dbReference type="PROSITE" id="PS50110"/>
    </source>
</evidence>
<dbReference type="SMART" id="SM00448">
    <property type="entry name" value="REC"/>
    <property type="match status" value="1"/>
</dbReference>
<keyword evidence="12" id="KW-0812">Transmembrane</keyword>
<dbReference type="SUPFAM" id="SSF52172">
    <property type="entry name" value="CheY-like"/>
    <property type="match status" value="1"/>
</dbReference>
<feature type="transmembrane region" description="Helical" evidence="12">
    <location>
        <begin position="332"/>
        <end position="352"/>
    </location>
</feature>
<keyword evidence="6" id="KW-0547">Nucleotide-binding</keyword>
<dbReference type="InterPro" id="IPR003594">
    <property type="entry name" value="HATPase_dom"/>
</dbReference>
<dbReference type="InterPro" id="IPR036097">
    <property type="entry name" value="HisK_dim/P_sf"/>
</dbReference>
<dbReference type="PROSITE" id="PS50110">
    <property type="entry name" value="RESPONSE_REGULATORY"/>
    <property type="match status" value="1"/>
</dbReference>
<dbReference type="Pfam" id="PF02518">
    <property type="entry name" value="HATPase_c"/>
    <property type="match status" value="2"/>
</dbReference>
<dbReference type="InterPro" id="IPR010559">
    <property type="entry name" value="Sig_transdc_His_kin_internal"/>
</dbReference>
<feature type="transmembrane region" description="Helical" evidence="12">
    <location>
        <begin position="364"/>
        <end position="384"/>
    </location>
</feature>
<gene>
    <name evidence="15" type="ORF">SLU01_07400</name>
</gene>
<keyword evidence="4 11" id="KW-0597">Phosphoprotein</keyword>
<dbReference type="AlphaFoldDB" id="A0A511Z4P9"/>
<evidence type="ECO:0000256" key="10">
    <source>
        <dbReference type="ARBA" id="ARBA00074306"/>
    </source>
</evidence>
<evidence type="ECO:0000256" key="9">
    <source>
        <dbReference type="ARBA" id="ARBA00023012"/>
    </source>
</evidence>
<proteinExistence type="inferred from homology"/>
<feature type="domain" description="Response regulatory" evidence="14">
    <location>
        <begin position="690"/>
        <end position="806"/>
    </location>
</feature>
<dbReference type="CDD" id="cd17574">
    <property type="entry name" value="REC_OmpR"/>
    <property type="match status" value="1"/>
</dbReference>
<feature type="transmembrane region" description="Helical" evidence="12">
    <location>
        <begin position="309"/>
        <end position="326"/>
    </location>
</feature>
<feature type="transmembrane region" description="Helical" evidence="12">
    <location>
        <begin position="240"/>
        <end position="257"/>
    </location>
</feature>
<feature type="transmembrane region" description="Helical" evidence="12">
    <location>
        <begin position="277"/>
        <end position="297"/>
    </location>
</feature>
<evidence type="ECO:0000256" key="1">
    <source>
        <dbReference type="ARBA" id="ARBA00000085"/>
    </source>
</evidence>
<dbReference type="PROSITE" id="PS50109">
    <property type="entry name" value="HIS_KIN"/>
    <property type="match status" value="2"/>
</dbReference>
<dbReference type="InterPro" id="IPR003661">
    <property type="entry name" value="HisK_dim/P_dom"/>
</dbReference>
<feature type="domain" description="Histidine kinase" evidence="13">
    <location>
        <begin position="439"/>
        <end position="657"/>
    </location>
</feature>
<dbReference type="Gene3D" id="2.60.120.260">
    <property type="entry name" value="Galactose-binding domain-like"/>
    <property type="match status" value="1"/>
</dbReference>
<keyword evidence="12" id="KW-1133">Transmembrane helix</keyword>
<dbReference type="Gene3D" id="1.10.287.130">
    <property type="match status" value="1"/>
</dbReference>
<dbReference type="PANTHER" id="PTHR43047:SF72">
    <property type="entry name" value="OSMOSENSING HISTIDINE PROTEIN KINASE SLN1"/>
    <property type="match status" value="1"/>
</dbReference>
<dbReference type="InterPro" id="IPR005467">
    <property type="entry name" value="His_kinase_dom"/>
</dbReference>
<evidence type="ECO:0000256" key="11">
    <source>
        <dbReference type="PROSITE-ProRule" id="PRU00169"/>
    </source>
</evidence>
<evidence type="ECO:0000256" key="12">
    <source>
        <dbReference type="SAM" id="Phobius"/>
    </source>
</evidence>
<protein>
    <recommendedName>
        <fullName evidence="10">Circadian input-output histidine kinase CikA</fullName>
        <ecNumber evidence="3">2.7.13.3</ecNumber>
    </recommendedName>
</protein>
<dbReference type="Gene3D" id="3.30.565.10">
    <property type="entry name" value="Histidine kinase-like ATPase, C-terminal domain"/>
    <property type="match status" value="2"/>
</dbReference>
<dbReference type="EMBL" id="BJYL01000008">
    <property type="protein sequence ID" value="GEN82428.1"/>
    <property type="molecule type" value="Genomic_DNA"/>
</dbReference>
<dbReference type="PANTHER" id="PTHR43047">
    <property type="entry name" value="TWO-COMPONENT HISTIDINE PROTEIN KINASE"/>
    <property type="match status" value="1"/>
</dbReference>
<evidence type="ECO:0000256" key="2">
    <source>
        <dbReference type="ARBA" id="ARBA00006402"/>
    </source>
</evidence>